<proteinExistence type="predicted"/>
<name>A0A6L2N9L5_TANCI</name>
<gene>
    <name evidence="2" type="ORF">Tci_054839</name>
</gene>
<reference evidence="2" key="1">
    <citation type="journal article" date="2019" name="Sci. Rep.">
        <title>Draft genome of Tanacetum cinerariifolium, the natural source of mosquito coil.</title>
        <authorList>
            <person name="Yamashiro T."/>
            <person name="Shiraishi A."/>
            <person name="Satake H."/>
            <person name="Nakayama K."/>
        </authorList>
    </citation>
    <scope>NUCLEOTIDE SEQUENCE</scope>
</reference>
<evidence type="ECO:0000313" key="2">
    <source>
        <dbReference type="EMBL" id="GEU82861.1"/>
    </source>
</evidence>
<feature type="region of interest" description="Disordered" evidence="1">
    <location>
        <begin position="24"/>
        <end position="47"/>
    </location>
</feature>
<accession>A0A6L2N9L5</accession>
<dbReference type="EMBL" id="BKCJ010008565">
    <property type="protein sequence ID" value="GEU82861.1"/>
    <property type="molecule type" value="Genomic_DNA"/>
</dbReference>
<organism evidence="2">
    <name type="scientific">Tanacetum cinerariifolium</name>
    <name type="common">Dalmatian daisy</name>
    <name type="synonym">Chrysanthemum cinerariifolium</name>
    <dbReference type="NCBI Taxonomy" id="118510"/>
    <lineage>
        <taxon>Eukaryota</taxon>
        <taxon>Viridiplantae</taxon>
        <taxon>Streptophyta</taxon>
        <taxon>Embryophyta</taxon>
        <taxon>Tracheophyta</taxon>
        <taxon>Spermatophyta</taxon>
        <taxon>Magnoliopsida</taxon>
        <taxon>eudicotyledons</taxon>
        <taxon>Gunneridae</taxon>
        <taxon>Pentapetalae</taxon>
        <taxon>asterids</taxon>
        <taxon>campanulids</taxon>
        <taxon>Asterales</taxon>
        <taxon>Asteraceae</taxon>
        <taxon>Asteroideae</taxon>
        <taxon>Anthemideae</taxon>
        <taxon>Anthemidinae</taxon>
        <taxon>Tanacetum</taxon>
    </lineage>
</organism>
<dbReference type="AlphaFoldDB" id="A0A6L2N9L5"/>
<evidence type="ECO:0008006" key="3">
    <source>
        <dbReference type="Google" id="ProtNLM"/>
    </source>
</evidence>
<sequence>MSTSTNPITILSDSDIEDAFSSTNTPNYTLTSPNYSPALQRNTFSDPSKNLTKNILATLPISPFYDDPYMKIMQAYNAELPIQAPVAPPPSLMLSPQFNSRDFFLPKEILPPQK</sequence>
<protein>
    <recommendedName>
        <fullName evidence="3">Reverse transcriptase domain-containing protein</fullName>
    </recommendedName>
</protein>
<comment type="caution">
    <text evidence="2">The sequence shown here is derived from an EMBL/GenBank/DDBJ whole genome shotgun (WGS) entry which is preliminary data.</text>
</comment>
<evidence type="ECO:0000256" key="1">
    <source>
        <dbReference type="SAM" id="MobiDB-lite"/>
    </source>
</evidence>